<accession>A0A345MIW5</accession>
<dbReference type="GeneID" id="54998099"/>
<reference evidence="2" key="1">
    <citation type="submission" date="2018-07" db="EMBL/GenBank/DDBJ databases">
        <authorList>
            <person name="Quirk P.G."/>
            <person name="Krulwich T.A."/>
        </authorList>
    </citation>
    <scope>NUCLEOTIDE SEQUENCE [LARGE SCALE GENOMIC DNA]</scope>
</reference>
<keyword evidence="2" id="KW-1185">Reference proteome</keyword>
<organism evidence="1 2">
    <name type="scientific">Gordonia phage Daredevil</name>
    <dbReference type="NCBI Taxonomy" id="2283286"/>
    <lineage>
        <taxon>Viruses</taxon>
        <taxon>Duplodnaviria</taxon>
        <taxon>Heunggongvirae</taxon>
        <taxon>Uroviricota</taxon>
        <taxon>Caudoviricetes</taxon>
        <taxon>Daredevilvirus</taxon>
        <taxon>Daredevilvirus daredevil</taxon>
    </lineage>
</organism>
<dbReference type="Proteomes" id="UP000257597">
    <property type="component" value="Segment"/>
</dbReference>
<dbReference type="KEGG" id="vg:54998099"/>
<dbReference type="RefSeq" id="YP_009807223.1">
    <property type="nucleotide sequence ID" value="NC_048021.1"/>
</dbReference>
<sequence length="40" mass="4680">MVDALLRALCRLSHHKWVEMAEGAPRHECQYCNSIKEEQP</sequence>
<proteinExistence type="predicted"/>
<dbReference type="EMBL" id="MH590603">
    <property type="protein sequence ID" value="AXH70496.1"/>
    <property type="molecule type" value="Genomic_DNA"/>
</dbReference>
<name>A0A345MIW5_9CAUD</name>
<protein>
    <submittedName>
        <fullName evidence="1">Uncharacterized protein</fullName>
    </submittedName>
</protein>
<evidence type="ECO:0000313" key="2">
    <source>
        <dbReference type="Proteomes" id="UP000257597"/>
    </source>
</evidence>
<gene>
    <name evidence="1" type="primary">109</name>
    <name evidence="1" type="ORF">SEA_DAREDEVIL_109</name>
</gene>
<evidence type="ECO:0000313" key="1">
    <source>
        <dbReference type="EMBL" id="AXH70496.1"/>
    </source>
</evidence>